<keyword evidence="6 8" id="KW-0472">Membrane</keyword>
<evidence type="ECO:0000259" key="9">
    <source>
        <dbReference type="Pfam" id="PF06808"/>
    </source>
</evidence>
<evidence type="ECO:0000313" key="10">
    <source>
        <dbReference type="EMBL" id="SFU14687.1"/>
    </source>
</evidence>
<keyword evidence="11" id="KW-1185">Reference proteome</keyword>
<dbReference type="Pfam" id="PF06808">
    <property type="entry name" value="DctM"/>
    <property type="match status" value="1"/>
</dbReference>
<feature type="transmembrane region" description="Helical" evidence="8">
    <location>
        <begin position="101"/>
        <end position="130"/>
    </location>
</feature>
<dbReference type="Proteomes" id="UP000183371">
    <property type="component" value="Unassembled WGS sequence"/>
</dbReference>
<feature type="transmembrane region" description="Helical" evidence="8">
    <location>
        <begin position="228"/>
        <end position="249"/>
    </location>
</feature>
<dbReference type="PANTHER" id="PTHR33362">
    <property type="entry name" value="SIALIC ACID TRAP TRANSPORTER PERMEASE PROTEIN SIAT-RELATED"/>
    <property type="match status" value="1"/>
</dbReference>
<accession>A0A1I7DSJ6</accession>
<feature type="transmembrane region" description="Helical" evidence="8">
    <location>
        <begin position="255"/>
        <end position="272"/>
    </location>
</feature>
<feature type="transmembrane region" description="Helical" evidence="8">
    <location>
        <begin position="346"/>
        <end position="365"/>
    </location>
</feature>
<proteinExistence type="predicted"/>
<evidence type="ECO:0000256" key="3">
    <source>
        <dbReference type="ARBA" id="ARBA00022519"/>
    </source>
</evidence>
<keyword evidence="3 7" id="KW-0997">Cell inner membrane</keyword>
<evidence type="ECO:0000256" key="1">
    <source>
        <dbReference type="ARBA" id="ARBA00004429"/>
    </source>
</evidence>
<feature type="transmembrane region" description="Helical" evidence="8">
    <location>
        <begin position="371"/>
        <end position="394"/>
    </location>
</feature>
<evidence type="ECO:0000256" key="8">
    <source>
        <dbReference type="SAM" id="Phobius"/>
    </source>
</evidence>
<evidence type="ECO:0000256" key="2">
    <source>
        <dbReference type="ARBA" id="ARBA00022475"/>
    </source>
</evidence>
<feature type="transmembrane region" description="Helical" evidence="8">
    <location>
        <begin position="61"/>
        <end position="81"/>
    </location>
</feature>
<dbReference type="PANTHER" id="PTHR33362:SF5">
    <property type="entry name" value="C4-DICARBOXYLATE TRAP TRANSPORTER LARGE PERMEASE PROTEIN DCTM"/>
    <property type="match status" value="1"/>
</dbReference>
<feature type="transmembrane region" description="Helical" evidence="8">
    <location>
        <begin position="178"/>
        <end position="202"/>
    </location>
</feature>
<feature type="transmembrane region" description="Helical" evidence="8">
    <location>
        <begin position="142"/>
        <end position="166"/>
    </location>
</feature>
<keyword evidence="2" id="KW-1003">Cell membrane</keyword>
<dbReference type="GO" id="GO:0005886">
    <property type="term" value="C:plasma membrane"/>
    <property type="evidence" value="ECO:0007669"/>
    <property type="project" value="UniProtKB-SubCell"/>
</dbReference>
<gene>
    <name evidence="10" type="ORF">SAMN05444141_11044</name>
</gene>
<evidence type="ECO:0000313" key="11">
    <source>
        <dbReference type="Proteomes" id="UP000183371"/>
    </source>
</evidence>
<keyword evidence="5 8" id="KW-1133">Transmembrane helix</keyword>
<sequence>MSELTLVSCMFGGLLLLIFAGFHIFVALGLVTIAGVWAFSGSFDLAMTLLSTTLIEALREYVFAVIPLFVLMGEFLARSGAAKDLYRVMNKAFRRLPGRLAVATVAGNTVFAAAVGVSIASAATFTRIAYPEMKQQNYNDSISLGCIAGSACLGMLIPPSTLLIIYGMLTEMSIGKLFAAALIPGLALATLFALYVVGLAIFRPEWLGETKGNDQVQYNEEPLGRVEYIGGLGTICVIFLVLGGIWFGWFTPTEAAGFGALLGFILALIKGLKKDQIVESILHTGRVSAPLLLLLIFGSFYGRLLAFGGVIDLVDGVIGGWGLSPGMLLVVMVFVWFIMGMFIDSNSIILLSIPIFAPIAIAAGYEPLQFAIIAILAIEAGILTPPLGLCVYTVKAALNDPAITLGQIFKGAAPYWIMLLILIILLVKVPMVTNYLPSIM</sequence>
<keyword evidence="4 8" id="KW-0812">Transmembrane</keyword>
<organism evidence="10 11">
    <name type="scientific">Pseudovibrio denitrificans</name>
    <dbReference type="NCBI Taxonomy" id="258256"/>
    <lineage>
        <taxon>Bacteria</taxon>
        <taxon>Pseudomonadati</taxon>
        <taxon>Pseudomonadota</taxon>
        <taxon>Alphaproteobacteria</taxon>
        <taxon>Hyphomicrobiales</taxon>
        <taxon>Stappiaceae</taxon>
        <taxon>Pseudovibrio</taxon>
    </lineage>
</organism>
<feature type="domain" description="TRAP C4-dicarboxylate transport system permease DctM subunit" evidence="9">
    <location>
        <begin position="11"/>
        <end position="430"/>
    </location>
</feature>
<dbReference type="InterPro" id="IPR010656">
    <property type="entry name" value="DctM"/>
</dbReference>
<dbReference type="InterPro" id="IPR004681">
    <property type="entry name" value="TRAP_DctM"/>
</dbReference>
<dbReference type="PIRSF" id="PIRSF006066">
    <property type="entry name" value="HI0050"/>
    <property type="match status" value="1"/>
</dbReference>
<dbReference type="AlphaFoldDB" id="A0A1I7DSJ6"/>
<dbReference type="RefSeq" id="WP_014290248.1">
    <property type="nucleotide sequence ID" value="NZ_FPBD01000010.1"/>
</dbReference>
<feature type="transmembrane region" description="Helical" evidence="8">
    <location>
        <begin position="292"/>
        <end position="311"/>
    </location>
</feature>
<evidence type="ECO:0000256" key="7">
    <source>
        <dbReference type="RuleBase" id="RU369079"/>
    </source>
</evidence>
<reference evidence="11" key="1">
    <citation type="submission" date="2016-10" db="EMBL/GenBank/DDBJ databases">
        <authorList>
            <person name="Varghese N."/>
            <person name="Submissions S."/>
        </authorList>
    </citation>
    <scope>NUCLEOTIDE SEQUENCE [LARGE SCALE GENOMIC DNA]</scope>
    <source>
        <strain evidence="11">DSM 17465</strain>
    </source>
</reference>
<evidence type="ECO:0000256" key="6">
    <source>
        <dbReference type="ARBA" id="ARBA00023136"/>
    </source>
</evidence>
<name>A0A1I7DSJ6_9HYPH</name>
<evidence type="ECO:0000256" key="4">
    <source>
        <dbReference type="ARBA" id="ARBA00022692"/>
    </source>
</evidence>
<dbReference type="EMBL" id="FPBD01000010">
    <property type="protein sequence ID" value="SFU14687.1"/>
    <property type="molecule type" value="Genomic_DNA"/>
</dbReference>
<feature type="transmembrane region" description="Helical" evidence="8">
    <location>
        <begin position="415"/>
        <end position="436"/>
    </location>
</feature>
<feature type="transmembrane region" description="Helical" evidence="8">
    <location>
        <begin position="12"/>
        <end position="40"/>
    </location>
</feature>
<evidence type="ECO:0000256" key="5">
    <source>
        <dbReference type="ARBA" id="ARBA00022989"/>
    </source>
</evidence>
<keyword evidence="7" id="KW-0813">Transport</keyword>
<comment type="function">
    <text evidence="7">Part of the tripartite ATP-independent periplasmic (TRAP) transport system.</text>
</comment>
<dbReference type="GO" id="GO:0022857">
    <property type="term" value="F:transmembrane transporter activity"/>
    <property type="evidence" value="ECO:0007669"/>
    <property type="project" value="UniProtKB-UniRule"/>
</dbReference>
<protein>
    <submittedName>
        <fullName evidence="10">TRAP transporter, DctM subunit</fullName>
    </submittedName>
</protein>
<feature type="transmembrane region" description="Helical" evidence="8">
    <location>
        <begin position="317"/>
        <end position="339"/>
    </location>
</feature>
<comment type="subcellular location">
    <subcellularLocation>
        <location evidence="1 7">Cell inner membrane</location>
        <topology evidence="1 7">Multi-pass membrane protein</topology>
    </subcellularLocation>
</comment>